<evidence type="ECO:0000313" key="1">
    <source>
        <dbReference type="EMBL" id="VAW97861.1"/>
    </source>
</evidence>
<dbReference type="EMBL" id="UOFT01000062">
    <property type="protein sequence ID" value="VAW97861.1"/>
    <property type="molecule type" value="Genomic_DNA"/>
</dbReference>
<evidence type="ECO:0008006" key="2">
    <source>
        <dbReference type="Google" id="ProtNLM"/>
    </source>
</evidence>
<name>A0A3B1A1E5_9ZZZZ</name>
<accession>A0A3B1A1E5</accession>
<sequence>MNDYKSMALHIAEDWLKAISNSVKNQDINDHMRLVSKHVHVYGIPGIDTLNYQQWLYRRHNEFLRNRLFSLQYKIIRIKNDQQRRLGFEVEEQMMATEGKAYIIRKDILLEREEDDNWRVVEEKIHSWQTMEIGQQANG</sequence>
<organism evidence="1">
    <name type="scientific">hydrothermal vent metagenome</name>
    <dbReference type="NCBI Taxonomy" id="652676"/>
    <lineage>
        <taxon>unclassified sequences</taxon>
        <taxon>metagenomes</taxon>
        <taxon>ecological metagenomes</taxon>
    </lineage>
</organism>
<dbReference type="AlphaFoldDB" id="A0A3B1A1E5"/>
<gene>
    <name evidence="1" type="ORF">MNBD_GAMMA23-2502</name>
</gene>
<reference evidence="1" key="1">
    <citation type="submission" date="2018-06" db="EMBL/GenBank/DDBJ databases">
        <authorList>
            <person name="Zhirakovskaya E."/>
        </authorList>
    </citation>
    <scope>NUCLEOTIDE SEQUENCE</scope>
</reference>
<protein>
    <recommendedName>
        <fullName evidence="2">SnoaL-like domain-containing protein</fullName>
    </recommendedName>
</protein>
<proteinExistence type="predicted"/>